<dbReference type="PANTHER" id="PTHR45586:SF1">
    <property type="entry name" value="LIPOPOLYSACCHARIDE ASSEMBLY PROTEIN B"/>
    <property type="match status" value="1"/>
</dbReference>
<evidence type="ECO:0000256" key="2">
    <source>
        <dbReference type="ARBA" id="ARBA00022803"/>
    </source>
</evidence>
<gene>
    <name evidence="4" type="ORF">I6J18_16405</name>
</gene>
<dbReference type="EMBL" id="CP068053">
    <property type="protein sequence ID" value="QQS99208.1"/>
    <property type="molecule type" value="Genomic_DNA"/>
</dbReference>
<dbReference type="AlphaFoldDB" id="A0A974NJY0"/>
<dbReference type="InterPro" id="IPR011990">
    <property type="entry name" value="TPR-like_helical_dom_sf"/>
</dbReference>
<name>A0A974NJY0_PERPY</name>
<reference evidence="4 5" key="1">
    <citation type="submission" date="2021-01" db="EMBL/GenBank/DDBJ databases">
        <title>FDA dAtabase for Regulatory Grade micrObial Sequences (FDA-ARGOS): Supporting development and validation of Infectious Disease Dx tests.</title>
        <authorList>
            <person name="Nelson B."/>
            <person name="Plummer A."/>
            <person name="Tallon L."/>
            <person name="Sadzewicz L."/>
            <person name="Zhao X."/>
            <person name="Boylan J."/>
            <person name="Ott S."/>
            <person name="Bowen H."/>
            <person name="Vavikolanu K."/>
            <person name="Mehta A."/>
            <person name="Aluvathingal J."/>
            <person name="Nadendla S."/>
            <person name="Myers T."/>
            <person name="Yan Y."/>
            <person name="Sichtig H."/>
        </authorList>
    </citation>
    <scope>NUCLEOTIDE SEQUENCE [LARGE SCALE GENOMIC DNA]</scope>
    <source>
        <strain evidence="4 5">FDAARGOS_1161</strain>
    </source>
</reference>
<dbReference type="SUPFAM" id="SSF47954">
    <property type="entry name" value="Cyclin-like"/>
    <property type="match status" value="1"/>
</dbReference>
<proteinExistence type="predicted"/>
<feature type="repeat" description="TPR" evidence="3">
    <location>
        <begin position="20"/>
        <end position="53"/>
    </location>
</feature>
<evidence type="ECO:0000313" key="5">
    <source>
        <dbReference type="Proteomes" id="UP000595254"/>
    </source>
</evidence>
<dbReference type="Pfam" id="PF13181">
    <property type="entry name" value="TPR_8"/>
    <property type="match status" value="1"/>
</dbReference>
<organism evidence="4 5">
    <name type="scientific">Peribacillus psychrosaccharolyticus</name>
    <name type="common">Bacillus psychrosaccharolyticus</name>
    <dbReference type="NCBI Taxonomy" id="1407"/>
    <lineage>
        <taxon>Bacteria</taxon>
        <taxon>Bacillati</taxon>
        <taxon>Bacillota</taxon>
        <taxon>Bacilli</taxon>
        <taxon>Bacillales</taxon>
        <taxon>Bacillaceae</taxon>
        <taxon>Peribacillus</taxon>
    </lineage>
</organism>
<keyword evidence="1" id="KW-0677">Repeat</keyword>
<keyword evidence="2 3" id="KW-0802">TPR repeat</keyword>
<evidence type="ECO:0000256" key="1">
    <source>
        <dbReference type="ARBA" id="ARBA00022737"/>
    </source>
</evidence>
<feature type="repeat" description="TPR" evidence="3">
    <location>
        <begin position="186"/>
        <end position="219"/>
    </location>
</feature>
<protein>
    <submittedName>
        <fullName evidence="4">Tetratricopeptide repeat protein</fullName>
    </submittedName>
</protein>
<dbReference type="InterPro" id="IPR051012">
    <property type="entry name" value="CellSynth/LPSAsmb/PSIAsmb"/>
</dbReference>
<dbReference type="InterPro" id="IPR036915">
    <property type="entry name" value="Cyclin-like_sf"/>
</dbReference>
<sequence>MSKDSKLAQTAKILTFHPTGEYYFAKGLKAYNKRELYKAKKYLERAMELEPEEPVIVCQLAITCTEIGDYGYSNNLLENILNILDPYMTECHYFLANNYAHQGMFKEAFLHASTYLEKEEDGEFSEDAEDLLDLITLESDETEESLTLQDGLIGKQEQAREYLESGNFLKAVDVLKETINEYEDYWSAYNNLALAYFYLGRVEEAYNTLEEVMTKSPGNLHALCNLLVFDYYQQKNEEVDKLVNTLEKVRPILIDHRFKLGSTFALIGRHALAYKWLRQLQKEGYEGDGNFYYWLAASGYELGYEDRAEQDWKRVVKLDPDKAGHEPWLEVNAAVNGFEHHLPSILKRLESEFKEERLFAIFLIKNSIKKQSLTKHKLFTDNSRFSKIEKSYRSLILKNNENRAEDAVDFADQTANVLYQHFNPIQFKEAGLFLMWFAVFIEAVKEEQKLTNPTGWAAACEYIWHKHGNVKQSQTEIAEKYSISTATLSKYIKLVQALII</sequence>
<dbReference type="Proteomes" id="UP000595254">
    <property type="component" value="Chromosome"/>
</dbReference>
<dbReference type="InterPro" id="IPR019734">
    <property type="entry name" value="TPR_rpt"/>
</dbReference>
<dbReference type="Gene3D" id="1.25.40.10">
    <property type="entry name" value="Tetratricopeptide repeat domain"/>
    <property type="match status" value="2"/>
</dbReference>
<dbReference type="SMART" id="SM00028">
    <property type="entry name" value="TPR"/>
    <property type="match status" value="5"/>
</dbReference>
<keyword evidence="5" id="KW-1185">Reference proteome</keyword>
<dbReference type="RefSeq" id="WP_040375816.1">
    <property type="nucleotide sequence ID" value="NZ_CP068053.1"/>
</dbReference>
<evidence type="ECO:0000313" key="4">
    <source>
        <dbReference type="EMBL" id="QQS99208.1"/>
    </source>
</evidence>
<dbReference type="PANTHER" id="PTHR45586">
    <property type="entry name" value="TPR REPEAT-CONTAINING PROTEIN PA4667"/>
    <property type="match status" value="1"/>
</dbReference>
<accession>A0A974NJY0</accession>
<dbReference type="SUPFAM" id="SSF48452">
    <property type="entry name" value="TPR-like"/>
    <property type="match status" value="2"/>
</dbReference>
<dbReference type="KEGG" id="ppsr:I6J18_16405"/>
<dbReference type="PROSITE" id="PS50005">
    <property type="entry name" value="TPR"/>
    <property type="match status" value="2"/>
</dbReference>
<evidence type="ECO:0000256" key="3">
    <source>
        <dbReference type="PROSITE-ProRule" id="PRU00339"/>
    </source>
</evidence>